<dbReference type="AlphaFoldDB" id="A0A9X2CNW1"/>
<comment type="caution">
    <text evidence="2">The sequence shown here is derived from an EMBL/GenBank/DDBJ whole genome shotgun (WGS) entry which is preliminary data.</text>
</comment>
<name>A0A9X2CNW1_9FLAO</name>
<accession>A0A9X2CNW1</accession>
<keyword evidence="1" id="KW-0472">Membrane</keyword>
<dbReference type="GO" id="GO:0015628">
    <property type="term" value="P:protein secretion by the type II secretion system"/>
    <property type="evidence" value="ECO:0007669"/>
    <property type="project" value="TreeGrafter"/>
</dbReference>
<reference evidence="2" key="1">
    <citation type="submission" date="2022-01" db="EMBL/GenBank/DDBJ databases">
        <title>Genome sequencing of Zunongwangia sp. M21534 genome.</title>
        <authorList>
            <person name="Chen Y."/>
            <person name="Dong C."/>
            <person name="Shao Z."/>
        </authorList>
    </citation>
    <scope>NUCLEOTIDE SEQUENCE</scope>
    <source>
        <strain evidence="2">MCCC M21534</strain>
    </source>
</reference>
<dbReference type="InterPro" id="IPR010994">
    <property type="entry name" value="RuvA_2-like"/>
</dbReference>
<dbReference type="SUPFAM" id="SSF47781">
    <property type="entry name" value="RuvA domain 2-like"/>
    <property type="match status" value="2"/>
</dbReference>
<dbReference type="InterPro" id="IPR051675">
    <property type="entry name" value="Endo/Exo/Phosphatase_dom_1"/>
</dbReference>
<dbReference type="Pfam" id="PF12836">
    <property type="entry name" value="HHH_3"/>
    <property type="match status" value="2"/>
</dbReference>
<dbReference type="GO" id="GO:0015627">
    <property type="term" value="C:type II protein secretion system complex"/>
    <property type="evidence" value="ECO:0007669"/>
    <property type="project" value="TreeGrafter"/>
</dbReference>
<keyword evidence="1" id="KW-0812">Transmembrane</keyword>
<dbReference type="Proteomes" id="UP001139521">
    <property type="component" value="Unassembled WGS sequence"/>
</dbReference>
<evidence type="ECO:0000256" key="1">
    <source>
        <dbReference type="SAM" id="Phobius"/>
    </source>
</evidence>
<evidence type="ECO:0000313" key="3">
    <source>
        <dbReference type="Proteomes" id="UP001139521"/>
    </source>
</evidence>
<dbReference type="PANTHER" id="PTHR21180:SF32">
    <property type="entry name" value="ENDONUCLEASE_EXONUCLEASE_PHOSPHATASE FAMILY DOMAIN-CONTAINING PROTEIN 1"/>
    <property type="match status" value="1"/>
</dbReference>
<proteinExistence type="predicted"/>
<dbReference type="RefSeq" id="WP_249601915.1">
    <property type="nucleotide sequence ID" value="NZ_JAKHSK010000017.1"/>
</dbReference>
<dbReference type="EMBL" id="JAKHSK010000017">
    <property type="protein sequence ID" value="MCL6219134.1"/>
    <property type="molecule type" value="Genomic_DNA"/>
</dbReference>
<evidence type="ECO:0000313" key="2">
    <source>
        <dbReference type="EMBL" id="MCL6219134.1"/>
    </source>
</evidence>
<keyword evidence="1" id="KW-1133">Transmembrane helix</keyword>
<dbReference type="Gene3D" id="1.10.150.280">
    <property type="entry name" value="AF1531-like domain"/>
    <property type="match status" value="1"/>
</dbReference>
<protein>
    <submittedName>
        <fullName evidence="2">Helix-hairpin-helix domain-containing protein</fullName>
    </submittedName>
</protein>
<organism evidence="2 3">
    <name type="scientific">Zunongwangia pacifica</name>
    <dbReference type="NCBI Taxonomy" id="2911062"/>
    <lineage>
        <taxon>Bacteria</taxon>
        <taxon>Pseudomonadati</taxon>
        <taxon>Bacteroidota</taxon>
        <taxon>Flavobacteriia</taxon>
        <taxon>Flavobacteriales</taxon>
        <taxon>Flavobacteriaceae</taxon>
        <taxon>Zunongwangia</taxon>
    </lineage>
</organism>
<feature type="transmembrane region" description="Helical" evidence="1">
    <location>
        <begin position="16"/>
        <end position="33"/>
    </location>
</feature>
<gene>
    <name evidence="2" type="ORF">L1967_12615</name>
</gene>
<keyword evidence="3" id="KW-1185">Reference proteome</keyword>
<sequence length="284" mass="33263">MKYWKSHFVFNKSERNGIFVLVILIIILQILYFKYPFFSAEEKVSEKTSTEITQFQHSLDSLKQKNSKKDTIYPFNPNYLTDYKAYRLGMSVKEIDRLLDFRSSGKWINSAEEFQEITKISDSLFVKLSPHFKFPDWVSTAQTSNSIKQAPILKLDLNLTTAQELQKVKGVGQVLSNRIVKYRELIGGYRSLIQLKDIYGLPDVTRKELLKYLNKIPPNFDKKNINTIGILELSELPYFNYELARAVIEYRNLHKGIDSIEVLSKIDDFPRSKFDRIQLYLSFN</sequence>
<dbReference type="PANTHER" id="PTHR21180">
    <property type="entry name" value="ENDONUCLEASE/EXONUCLEASE/PHOSPHATASE FAMILY DOMAIN-CONTAINING PROTEIN 1"/>
    <property type="match status" value="1"/>
</dbReference>